<dbReference type="Proteomes" id="UP001519363">
    <property type="component" value="Unassembled WGS sequence"/>
</dbReference>
<dbReference type="Gene3D" id="3.40.50.300">
    <property type="entry name" value="P-loop containing nucleotide triphosphate hydrolases"/>
    <property type="match status" value="1"/>
</dbReference>
<evidence type="ECO:0000259" key="3">
    <source>
        <dbReference type="PROSITE" id="PS50837"/>
    </source>
</evidence>
<dbReference type="RefSeq" id="WP_086784591.1">
    <property type="nucleotide sequence ID" value="NZ_JAGIOO010000001.1"/>
</dbReference>
<dbReference type="PANTHER" id="PTHR46844:SF1">
    <property type="entry name" value="SLR5058 PROTEIN"/>
    <property type="match status" value="1"/>
</dbReference>
<keyword evidence="2" id="KW-0067">ATP-binding</keyword>
<keyword evidence="1" id="KW-0547">Nucleotide-binding</keyword>
<dbReference type="InterPro" id="IPR054547">
    <property type="entry name" value="NNH1"/>
</dbReference>
<reference evidence="4 5" key="1">
    <citation type="submission" date="2021-03" db="EMBL/GenBank/DDBJ databases">
        <title>Sequencing the genomes of 1000 actinobacteria strains.</title>
        <authorList>
            <person name="Klenk H.-P."/>
        </authorList>
    </citation>
    <scope>NUCLEOTIDE SEQUENCE [LARGE SCALE GENOMIC DNA]</scope>
    <source>
        <strain evidence="4 5">DSM 44580</strain>
    </source>
</reference>
<dbReference type="InterPro" id="IPR027417">
    <property type="entry name" value="P-loop_NTPase"/>
</dbReference>
<feature type="domain" description="NACHT" evidence="3">
    <location>
        <begin position="200"/>
        <end position="497"/>
    </location>
</feature>
<evidence type="ECO:0000313" key="5">
    <source>
        <dbReference type="Proteomes" id="UP001519363"/>
    </source>
</evidence>
<organism evidence="4 5">
    <name type="scientific">Crossiella equi</name>
    <dbReference type="NCBI Taxonomy" id="130796"/>
    <lineage>
        <taxon>Bacteria</taxon>
        <taxon>Bacillati</taxon>
        <taxon>Actinomycetota</taxon>
        <taxon>Actinomycetes</taxon>
        <taxon>Pseudonocardiales</taxon>
        <taxon>Pseudonocardiaceae</taxon>
        <taxon>Crossiella</taxon>
    </lineage>
</organism>
<evidence type="ECO:0000256" key="2">
    <source>
        <dbReference type="ARBA" id="ARBA00022840"/>
    </source>
</evidence>
<accession>A0ABS5ALL2</accession>
<dbReference type="InterPro" id="IPR007111">
    <property type="entry name" value="NACHT_NTPase"/>
</dbReference>
<evidence type="ECO:0000256" key="1">
    <source>
        <dbReference type="ARBA" id="ARBA00022741"/>
    </source>
</evidence>
<evidence type="ECO:0000313" key="4">
    <source>
        <dbReference type="EMBL" id="MBP2476560.1"/>
    </source>
</evidence>
<sequence>MLNEAALAVGRRVEERTPAHPPLSALVADRLRPWYDVEFAHVPEADCLAALTALAEALGEAELPAPTPDEDPVRLARRLREHVPPAVVRAGLSDEAADLYSALLDECCLALATILPAPPEEAELALWHLPRTPLDSPGPDAEFRHRYLAHVSVAQDRVPGFGYPVSVAWVSPTASRTAEAEDEHDHVGDTHVSAALAGQPRTLVRGDAGSGKSTLLRWLAVTAARGRFSGGLTAWNGLVPFVVRLRTYAEAELPEPGDWLPPEVAGRAPTGWVHRVLADGGALLLVDGVDELTADRRPRVRRWLRGLLAAYPDLRVVVTARPGAADRGWLDAEGFRALRLEPMAPAEVAEFATRWHQALQHEQPEDFLPQLAERPSLSGSPLLCALAGAVHLAGRKQLPPDRMRLYEAVLEHTEQLEVVQHLAWRMSEAERTELDVEAAVAHVAQALARMPSVALHPATVVHQLMGEGGILHEPVPGRLAFTHRTFQEFLSGKEIADHHLVAELVGRAHLDTWRETAVLAAGHCSVPLRAELLHGLLDRADAERRHARKLRLLAVACLETTRTVPEEAAARVEDVLRRLVPPRDRREVRSLASAGEPVLRTLPSTVVGLPDAVAAACVETAALVNGPAGLRVLARYAADPRISVQQKLALMWRRFDPEEYARQVLADSPLADGSALVHELDQVPHLRHLRHLRWTRLGLHTPVADLDFLASVPRLRSFSARVQPGADTSVLAAHTGLAYLRLHGPCADLAFLSPLTELRTLHVTPAEGLADLWLFAELPRLRELLLSGCPGLADIAGIATLRDLEVLGLGEPQELVDFEPLALLPKLADLRLDRARLPDGLGVLGGVLPRLTRLSLAGSAVADLSPLAGGGLVELNLADSAVRDLAPVAALPRLRRLNLSSTAELDLGPLAEVAEELTVVVRHQQDVRGAERLPPHVRLKRR</sequence>
<dbReference type="PANTHER" id="PTHR46844">
    <property type="entry name" value="SLR5058 PROTEIN"/>
    <property type="match status" value="1"/>
</dbReference>
<dbReference type="EMBL" id="JAGIOO010000001">
    <property type="protein sequence ID" value="MBP2476560.1"/>
    <property type="molecule type" value="Genomic_DNA"/>
</dbReference>
<gene>
    <name evidence="4" type="ORF">JOF53_005432</name>
</gene>
<protein>
    <recommendedName>
        <fullName evidence="3">NACHT domain-containing protein</fullName>
    </recommendedName>
</protein>
<dbReference type="SUPFAM" id="SSF52540">
    <property type="entry name" value="P-loop containing nucleoside triphosphate hydrolases"/>
    <property type="match status" value="1"/>
</dbReference>
<keyword evidence="5" id="KW-1185">Reference proteome</keyword>
<dbReference type="SUPFAM" id="SSF52047">
    <property type="entry name" value="RNI-like"/>
    <property type="match status" value="1"/>
</dbReference>
<dbReference type="PROSITE" id="PS50837">
    <property type="entry name" value="NACHT"/>
    <property type="match status" value="1"/>
</dbReference>
<name>A0ABS5ALL2_9PSEU</name>
<dbReference type="Pfam" id="PF05729">
    <property type="entry name" value="NACHT"/>
    <property type="match status" value="1"/>
</dbReference>
<dbReference type="InterPro" id="IPR032675">
    <property type="entry name" value="LRR_dom_sf"/>
</dbReference>
<dbReference type="Pfam" id="PF22733">
    <property type="entry name" value="NNH1"/>
    <property type="match status" value="1"/>
</dbReference>
<proteinExistence type="predicted"/>
<dbReference type="Gene3D" id="3.80.10.10">
    <property type="entry name" value="Ribonuclease Inhibitor"/>
    <property type="match status" value="1"/>
</dbReference>
<comment type="caution">
    <text evidence="4">The sequence shown here is derived from an EMBL/GenBank/DDBJ whole genome shotgun (WGS) entry which is preliminary data.</text>
</comment>